<protein>
    <recommendedName>
        <fullName evidence="3">Thioredoxin domain-containing protein</fullName>
    </recommendedName>
</protein>
<dbReference type="InterPro" id="IPR036249">
    <property type="entry name" value="Thioredoxin-like_sf"/>
</dbReference>
<organism evidence="2">
    <name type="scientific">Pseudictyota dubia</name>
    <dbReference type="NCBI Taxonomy" id="2749911"/>
    <lineage>
        <taxon>Eukaryota</taxon>
        <taxon>Sar</taxon>
        <taxon>Stramenopiles</taxon>
        <taxon>Ochrophyta</taxon>
        <taxon>Bacillariophyta</taxon>
        <taxon>Mediophyceae</taxon>
        <taxon>Biddulphiophycidae</taxon>
        <taxon>Eupodiscales</taxon>
        <taxon>Odontellaceae</taxon>
        <taxon>Pseudictyota</taxon>
    </lineage>
</organism>
<feature type="region of interest" description="Disordered" evidence="1">
    <location>
        <begin position="122"/>
        <end position="157"/>
    </location>
</feature>
<evidence type="ECO:0008006" key="3">
    <source>
        <dbReference type="Google" id="ProtNLM"/>
    </source>
</evidence>
<accession>A0A7R9W4F2</accession>
<dbReference type="PANTHER" id="PTHR45184">
    <property type="entry name" value="DNAJ PROTEIN ERDJ3A"/>
    <property type="match status" value="1"/>
</dbReference>
<sequence>MKRFVDQEMPNFIERISGPSGLQSFEEKAERNGLPRVLIFTSKANTVPLTKYLSTEFRRRMLIGEVHPTKPNKEIMDKYGVKDLPAMIVFSPGTDEEEGAKEPVVYDGDGFTKNKLHSFLSNHALKDPVFPKKKTEGDEEQKQKEEEEKKKKQKEEL</sequence>
<dbReference type="AlphaFoldDB" id="A0A7R9W4F2"/>
<evidence type="ECO:0000256" key="1">
    <source>
        <dbReference type="SAM" id="MobiDB-lite"/>
    </source>
</evidence>
<dbReference type="InterPro" id="IPR052842">
    <property type="entry name" value="ER_Co-chaperone"/>
</dbReference>
<proteinExistence type="predicted"/>
<reference evidence="2" key="1">
    <citation type="submission" date="2021-01" db="EMBL/GenBank/DDBJ databases">
        <authorList>
            <person name="Corre E."/>
            <person name="Pelletier E."/>
            <person name="Niang G."/>
            <person name="Scheremetjew M."/>
            <person name="Finn R."/>
            <person name="Kale V."/>
            <person name="Holt S."/>
            <person name="Cochrane G."/>
            <person name="Meng A."/>
            <person name="Brown T."/>
            <person name="Cohen L."/>
        </authorList>
    </citation>
    <scope>NUCLEOTIDE SEQUENCE</scope>
    <source>
        <strain evidence="2">CCMP147</strain>
    </source>
</reference>
<name>A0A7R9W4F2_9STRA</name>
<dbReference type="PANTHER" id="PTHR45184:SF1">
    <property type="entry name" value="DNAJ PROTEIN ERDJ3A"/>
    <property type="match status" value="1"/>
</dbReference>
<dbReference type="Gene3D" id="3.40.30.10">
    <property type="entry name" value="Glutaredoxin"/>
    <property type="match status" value="1"/>
</dbReference>
<gene>
    <name evidence="2" type="ORF">TDUB1175_LOCUS11682</name>
</gene>
<evidence type="ECO:0000313" key="2">
    <source>
        <dbReference type="EMBL" id="CAD8312893.1"/>
    </source>
</evidence>
<dbReference type="SUPFAM" id="SSF52833">
    <property type="entry name" value="Thioredoxin-like"/>
    <property type="match status" value="1"/>
</dbReference>
<dbReference type="EMBL" id="HBED01023506">
    <property type="protein sequence ID" value="CAD8312893.1"/>
    <property type="molecule type" value="Transcribed_RNA"/>
</dbReference>
<feature type="compositionally biased region" description="Basic and acidic residues" evidence="1">
    <location>
        <begin position="124"/>
        <end position="157"/>
    </location>
</feature>